<keyword evidence="2" id="KW-1185">Reference proteome</keyword>
<sequence>MPSSVARVPRSSADPRPLVLLPARARHGDAVPELPPAVAALARHQDGVVSRRQLVAAGVEPHEVRCRRRGRLLTPGHDGVHVLHTGALTTRQREWAAVLWAAPAALYGSRALGPGIRQRRGGEGPVHVAVDAGRRVRATTGVTVHRVVDLAARVQLDRAPPRVRVEEAVLDAAAGCEDDRSSPACCRTWRSAPARSWSGRTCTGSSAPTAARPAALMQQLG</sequence>
<reference evidence="1 2" key="1">
    <citation type="journal article" date="2019" name="Int. J. Syst. Evol. Microbiol.">
        <title>The Global Catalogue of Microorganisms (GCM) 10K type strain sequencing project: providing services to taxonomists for standard genome sequencing and annotation.</title>
        <authorList>
            <consortium name="The Broad Institute Genomics Platform"/>
            <consortium name="The Broad Institute Genome Sequencing Center for Infectious Disease"/>
            <person name="Wu L."/>
            <person name="Ma J."/>
        </authorList>
    </citation>
    <scope>NUCLEOTIDE SEQUENCE [LARGE SCALE GENOMIC DNA]</scope>
    <source>
        <strain evidence="1 2">JCM 14046</strain>
    </source>
</reference>
<comment type="caution">
    <text evidence="1">The sequence shown here is derived from an EMBL/GenBank/DDBJ whole genome shotgun (WGS) entry which is preliminary data.</text>
</comment>
<accession>A0ABN2PMG7</accession>
<organism evidence="1 2">
    <name type="scientific">Nocardioides lentus</name>
    <dbReference type="NCBI Taxonomy" id="338077"/>
    <lineage>
        <taxon>Bacteria</taxon>
        <taxon>Bacillati</taxon>
        <taxon>Actinomycetota</taxon>
        <taxon>Actinomycetes</taxon>
        <taxon>Propionibacteriales</taxon>
        <taxon>Nocardioidaceae</taxon>
        <taxon>Nocardioides</taxon>
    </lineage>
</organism>
<evidence type="ECO:0000313" key="2">
    <source>
        <dbReference type="Proteomes" id="UP001501612"/>
    </source>
</evidence>
<name>A0ABN2PMG7_9ACTN</name>
<dbReference type="EMBL" id="BAAAMY010000007">
    <property type="protein sequence ID" value="GAA1925755.1"/>
    <property type="molecule type" value="Genomic_DNA"/>
</dbReference>
<evidence type="ECO:0000313" key="1">
    <source>
        <dbReference type="EMBL" id="GAA1925755.1"/>
    </source>
</evidence>
<dbReference type="Proteomes" id="UP001501612">
    <property type="component" value="Unassembled WGS sequence"/>
</dbReference>
<evidence type="ECO:0008006" key="3">
    <source>
        <dbReference type="Google" id="ProtNLM"/>
    </source>
</evidence>
<proteinExistence type="predicted"/>
<gene>
    <name evidence="1" type="ORF">GCM10009737_29430</name>
</gene>
<protein>
    <recommendedName>
        <fullName evidence="3">AbiEi antitoxin C-terminal domain-containing protein</fullName>
    </recommendedName>
</protein>